<organism evidence="8 11">
    <name type="scientific">Allgaiera indica</name>
    <dbReference type="NCBI Taxonomy" id="765699"/>
    <lineage>
        <taxon>Bacteria</taxon>
        <taxon>Pseudomonadati</taxon>
        <taxon>Pseudomonadota</taxon>
        <taxon>Alphaproteobacteria</taxon>
        <taxon>Rhodobacterales</taxon>
        <taxon>Paracoccaceae</taxon>
        <taxon>Allgaiera</taxon>
    </lineage>
</organism>
<dbReference type="InterPro" id="IPR004358">
    <property type="entry name" value="Sig_transdc_His_kin-like_C"/>
</dbReference>
<dbReference type="InterPro" id="IPR036890">
    <property type="entry name" value="HATPase_C_sf"/>
</dbReference>
<dbReference type="GO" id="GO:0030295">
    <property type="term" value="F:protein kinase activator activity"/>
    <property type="evidence" value="ECO:0007669"/>
    <property type="project" value="TreeGrafter"/>
</dbReference>
<gene>
    <name evidence="8" type="ORF">GCM10008024_29910</name>
    <name evidence="9" type="ORF">SAMN05444006_11813</name>
</gene>
<comment type="caution">
    <text evidence="8">The sequence shown here is derived from an EMBL/GenBank/DDBJ whole genome shotgun (WGS) entry which is preliminary data.</text>
</comment>
<evidence type="ECO:0000256" key="3">
    <source>
        <dbReference type="ARBA" id="ARBA00022679"/>
    </source>
</evidence>
<dbReference type="InterPro" id="IPR005467">
    <property type="entry name" value="His_kinase_dom"/>
</dbReference>
<dbReference type="SMART" id="SM00387">
    <property type="entry name" value="HATPase_c"/>
    <property type="match status" value="1"/>
</dbReference>
<dbReference type="GO" id="GO:0000156">
    <property type="term" value="F:phosphorelay response regulator activity"/>
    <property type="evidence" value="ECO:0007669"/>
    <property type="project" value="TreeGrafter"/>
</dbReference>
<evidence type="ECO:0000313" key="9">
    <source>
        <dbReference type="EMBL" id="SDX49484.1"/>
    </source>
</evidence>
<proteinExistence type="predicted"/>
<dbReference type="Pfam" id="PF02518">
    <property type="entry name" value="HATPase_c"/>
    <property type="match status" value="1"/>
</dbReference>
<dbReference type="Proteomes" id="UP000634647">
    <property type="component" value="Unassembled WGS sequence"/>
</dbReference>
<sequence>MISAPAPIFVLLIDDDVGDLKLVRRLIGSCMADARVIEAASVDDALRRDDTNPDAIFLDHLMPGRTGLDCIEELRVRWPWAAIFIMTGQGDEVLAKSAIQAGATDYIPKNALSHNAVARMLSNGVRAARERWRLEEQRRDLTLFSEVLVHDFKAPIRAAGFLSDQISEDFDTGDEQEAREGLRMLGKAARQMMDTVTSLEQHIRLDREVTYVPVAVAEILDRALTAMDGEIRCSGALIDICVDPQIPEVTCNAPQIAQVLQNLIANAIKYCDKPNPKIRISISCQEGASALFELRDNGIGIGAEFRERVFEPFKRLPGGGEVQGTGLGLATCKKFVVRHGGRIWCDAAAGGGTVFRFTLP</sequence>
<evidence type="ECO:0000313" key="8">
    <source>
        <dbReference type="EMBL" id="GHE04112.1"/>
    </source>
</evidence>
<dbReference type="PROSITE" id="PS50110">
    <property type="entry name" value="RESPONSE_REGULATORY"/>
    <property type="match status" value="1"/>
</dbReference>
<dbReference type="EC" id="2.7.13.3" evidence="2"/>
<dbReference type="CDD" id="cd00156">
    <property type="entry name" value="REC"/>
    <property type="match status" value="1"/>
</dbReference>
<dbReference type="EMBL" id="BNAB01000015">
    <property type="protein sequence ID" value="GHE04112.1"/>
    <property type="molecule type" value="Genomic_DNA"/>
</dbReference>
<dbReference type="RefSeq" id="WP_035837941.1">
    <property type="nucleotide sequence ID" value="NZ_BNAB01000015.1"/>
</dbReference>
<dbReference type="PRINTS" id="PR00344">
    <property type="entry name" value="BCTRLSENSOR"/>
</dbReference>
<keyword evidence="3" id="KW-0808">Transferase</keyword>
<evidence type="ECO:0000313" key="11">
    <source>
        <dbReference type="Proteomes" id="UP000634647"/>
    </source>
</evidence>
<dbReference type="SUPFAM" id="SSF52172">
    <property type="entry name" value="CheY-like"/>
    <property type="match status" value="1"/>
</dbReference>
<dbReference type="InterPro" id="IPR036097">
    <property type="entry name" value="HisK_dim/P_sf"/>
</dbReference>
<evidence type="ECO:0000259" key="6">
    <source>
        <dbReference type="PROSITE" id="PS50109"/>
    </source>
</evidence>
<dbReference type="GO" id="GO:0000155">
    <property type="term" value="F:phosphorelay sensor kinase activity"/>
    <property type="evidence" value="ECO:0007669"/>
    <property type="project" value="InterPro"/>
</dbReference>
<feature type="domain" description="Histidine kinase" evidence="6">
    <location>
        <begin position="147"/>
        <end position="360"/>
    </location>
</feature>
<dbReference type="SUPFAM" id="SSF47384">
    <property type="entry name" value="Homodimeric domain of signal transducing histidine kinase"/>
    <property type="match status" value="1"/>
</dbReference>
<evidence type="ECO:0000259" key="7">
    <source>
        <dbReference type="PROSITE" id="PS50110"/>
    </source>
</evidence>
<feature type="modified residue" description="4-aspartylphosphate" evidence="5">
    <location>
        <position position="59"/>
    </location>
</feature>
<reference evidence="9 10" key="2">
    <citation type="submission" date="2016-10" db="EMBL/GenBank/DDBJ databases">
        <authorList>
            <person name="Varghese N."/>
            <person name="Submissions S."/>
        </authorList>
    </citation>
    <scope>NUCLEOTIDE SEQUENCE [LARGE SCALE GENOMIC DNA]</scope>
    <source>
        <strain evidence="9 10">DSM 24802</strain>
    </source>
</reference>
<dbReference type="SMART" id="SM00448">
    <property type="entry name" value="REC"/>
    <property type="match status" value="1"/>
</dbReference>
<evidence type="ECO:0000256" key="2">
    <source>
        <dbReference type="ARBA" id="ARBA00012438"/>
    </source>
</evidence>
<feature type="domain" description="Response regulatory" evidence="7">
    <location>
        <begin position="9"/>
        <end position="124"/>
    </location>
</feature>
<dbReference type="GO" id="GO:0007234">
    <property type="term" value="P:osmosensory signaling via phosphorelay pathway"/>
    <property type="evidence" value="ECO:0007669"/>
    <property type="project" value="TreeGrafter"/>
</dbReference>
<evidence type="ECO:0000256" key="5">
    <source>
        <dbReference type="PROSITE-ProRule" id="PRU00169"/>
    </source>
</evidence>
<keyword evidence="4" id="KW-0418">Kinase</keyword>
<evidence type="ECO:0000256" key="1">
    <source>
        <dbReference type="ARBA" id="ARBA00000085"/>
    </source>
</evidence>
<dbReference type="SUPFAM" id="SSF55874">
    <property type="entry name" value="ATPase domain of HSP90 chaperone/DNA topoisomerase II/histidine kinase"/>
    <property type="match status" value="1"/>
</dbReference>
<accession>A0AAN4UTJ7</accession>
<dbReference type="Gene3D" id="3.40.50.2300">
    <property type="match status" value="1"/>
</dbReference>
<dbReference type="AlphaFoldDB" id="A0AAN4UTJ7"/>
<evidence type="ECO:0000256" key="4">
    <source>
        <dbReference type="ARBA" id="ARBA00022777"/>
    </source>
</evidence>
<dbReference type="PROSITE" id="PS50109">
    <property type="entry name" value="HIS_KIN"/>
    <property type="match status" value="1"/>
</dbReference>
<dbReference type="InterPro" id="IPR050351">
    <property type="entry name" value="BphY/WalK/GraS-like"/>
</dbReference>
<reference evidence="8" key="1">
    <citation type="journal article" date="2014" name="Int. J. Syst. Evol. Microbiol.">
        <title>Complete genome sequence of Corynebacterium casei LMG S-19264T (=DSM 44701T), isolated from a smear-ripened cheese.</title>
        <authorList>
            <consortium name="US DOE Joint Genome Institute (JGI-PGF)"/>
            <person name="Walter F."/>
            <person name="Albersmeier A."/>
            <person name="Kalinowski J."/>
            <person name="Ruckert C."/>
        </authorList>
    </citation>
    <scope>NUCLEOTIDE SEQUENCE</scope>
    <source>
        <strain evidence="8">CGMCC 1.10859</strain>
    </source>
</reference>
<dbReference type="InterPro" id="IPR001789">
    <property type="entry name" value="Sig_transdc_resp-reg_receiver"/>
</dbReference>
<keyword evidence="10" id="KW-1185">Reference proteome</keyword>
<dbReference type="EMBL" id="FNOB01000018">
    <property type="protein sequence ID" value="SDX49484.1"/>
    <property type="molecule type" value="Genomic_DNA"/>
</dbReference>
<dbReference type="Pfam" id="PF00072">
    <property type="entry name" value="Response_reg"/>
    <property type="match status" value="1"/>
</dbReference>
<dbReference type="PANTHER" id="PTHR42878">
    <property type="entry name" value="TWO-COMPONENT HISTIDINE KINASE"/>
    <property type="match status" value="1"/>
</dbReference>
<dbReference type="Gene3D" id="3.30.565.10">
    <property type="entry name" value="Histidine kinase-like ATPase, C-terminal domain"/>
    <property type="match status" value="1"/>
</dbReference>
<dbReference type="Proteomes" id="UP000199541">
    <property type="component" value="Unassembled WGS sequence"/>
</dbReference>
<evidence type="ECO:0000313" key="10">
    <source>
        <dbReference type="Proteomes" id="UP000199541"/>
    </source>
</evidence>
<keyword evidence="5" id="KW-0597">Phosphoprotein</keyword>
<dbReference type="InterPro" id="IPR011006">
    <property type="entry name" value="CheY-like_superfamily"/>
</dbReference>
<reference evidence="8" key="3">
    <citation type="submission" date="2023-06" db="EMBL/GenBank/DDBJ databases">
        <authorList>
            <person name="Sun Q."/>
            <person name="Zhou Y."/>
        </authorList>
    </citation>
    <scope>NUCLEOTIDE SEQUENCE</scope>
    <source>
        <strain evidence="8">CGMCC 1.10859</strain>
    </source>
</reference>
<protein>
    <recommendedName>
        <fullName evidence="2">histidine kinase</fullName>
        <ecNumber evidence="2">2.7.13.3</ecNumber>
    </recommendedName>
</protein>
<dbReference type="PANTHER" id="PTHR42878:SF15">
    <property type="entry name" value="BACTERIOPHYTOCHROME"/>
    <property type="match status" value="1"/>
</dbReference>
<dbReference type="InterPro" id="IPR003594">
    <property type="entry name" value="HATPase_dom"/>
</dbReference>
<comment type="catalytic activity">
    <reaction evidence="1">
        <text>ATP + protein L-histidine = ADP + protein N-phospho-L-histidine.</text>
        <dbReference type="EC" id="2.7.13.3"/>
    </reaction>
</comment>
<name>A0AAN4UTJ7_9RHOB</name>